<comment type="caution">
    <text evidence="3">The sequence shown here is derived from an EMBL/GenBank/DDBJ whole genome shotgun (WGS) entry which is preliminary data.</text>
</comment>
<organism evidence="3 4">
    <name type="scientific">Rhodanobacter ginsenosidimutans</name>
    <dbReference type="NCBI Taxonomy" id="490571"/>
    <lineage>
        <taxon>Bacteria</taxon>
        <taxon>Pseudomonadati</taxon>
        <taxon>Pseudomonadota</taxon>
        <taxon>Gammaproteobacteria</taxon>
        <taxon>Lysobacterales</taxon>
        <taxon>Rhodanobacteraceae</taxon>
        <taxon>Rhodanobacter</taxon>
    </lineage>
</organism>
<keyword evidence="4" id="KW-1185">Reference proteome</keyword>
<accession>A0ABW0JT58</accession>
<dbReference type="InterPro" id="IPR007893">
    <property type="entry name" value="Spore_coat_U/FanG"/>
</dbReference>
<feature type="domain" description="Spore coat protein U/FanG" evidence="2">
    <location>
        <begin position="26"/>
        <end position="154"/>
    </location>
</feature>
<dbReference type="PANTHER" id="PTHR37089:SF3">
    <property type="entry name" value="EXPORTED PROTEIN"/>
    <property type="match status" value="1"/>
</dbReference>
<evidence type="ECO:0000313" key="3">
    <source>
        <dbReference type="EMBL" id="MFC5439298.1"/>
    </source>
</evidence>
<dbReference type="PANTHER" id="PTHR37089">
    <property type="entry name" value="PROTEIN U-RELATED"/>
    <property type="match status" value="1"/>
</dbReference>
<dbReference type="RefSeq" id="WP_377338717.1">
    <property type="nucleotide sequence ID" value="NZ_JALBWS010000015.1"/>
</dbReference>
<evidence type="ECO:0000259" key="2">
    <source>
        <dbReference type="Pfam" id="PF05229"/>
    </source>
</evidence>
<name>A0ABW0JT58_9GAMM</name>
<dbReference type="InterPro" id="IPR053167">
    <property type="entry name" value="Spore_coat_component"/>
</dbReference>
<feature type="signal peptide" evidence="1">
    <location>
        <begin position="1"/>
        <end position="35"/>
    </location>
</feature>
<reference evidence="4" key="1">
    <citation type="journal article" date="2019" name="Int. J. Syst. Evol. Microbiol.">
        <title>The Global Catalogue of Microorganisms (GCM) 10K type strain sequencing project: providing services to taxonomists for standard genome sequencing and annotation.</title>
        <authorList>
            <consortium name="The Broad Institute Genomics Platform"/>
            <consortium name="The Broad Institute Genome Sequencing Center for Infectious Disease"/>
            <person name="Wu L."/>
            <person name="Ma J."/>
        </authorList>
    </citation>
    <scope>NUCLEOTIDE SEQUENCE [LARGE SCALE GENOMIC DNA]</scope>
    <source>
        <strain evidence="4">KACC 12822</strain>
    </source>
</reference>
<feature type="chain" id="PRO_5047382294" evidence="1">
    <location>
        <begin position="36"/>
        <end position="157"/>
    </location>
</feature>
<proteinExistence type="predicted"/>
<dbReference type="Pfam" id="PF05229">
    <property type="entry name" value="SCPU"/>
    <property type="match status" value="1"/>
</dbReference>
<dbReference type="Proteomes" id="UP001596018">
    <property type="component" value="Unassembled WGS sequence"/>
</dbReference>
<keyword evidence="1" id="KW-0732">Signal</keyword>
<gene>
    <name evidence="3" type="ORF">ACFPK0_04620</name>
</gene>
<dbReference type="SMART" id="SM00972">
    <property type="entry name" value="SCPU"/>
    <property type="match status" value="1"/>
</dbReference>
<sequence>MNPSPCGQVAFHPARRRLARLLGAMGLLAIAPLHAATCSLSVQPLAFGNYDFQSSQDLESVGHVIVTCDVSSSFTIALSPGNGSFAVRSMQNGAHQLFYNLYTDPTRTMVWGDGSGGSTVVGDSGIEVDRAVYGSVPAGQNPYIGVYNDAITVTLSF</sequence>
<evidence type="ECO:0000313" key="4">
    <source>
        <dbReference type="Proteomes" id="UP001596018"/>
    </source>
</evidence>
<protein>
    <submittedName>
        <fullName evidence="3">Spore coat U domain-containing protein</fullName>
    </submittedName>
</protein>
<dbReference type="EMBL" id="JBHSMM010000001">
    <property type="protein sequence ID" value="MFC5439298.1"/>
    <property type="molecule type" value="Genomic_DNA"/>
</dbReference>
<evidence type="ECO:0000256" key="1">
    <source>
        <dbReference type="SAM" id="SignalP"/>
    </source>
</evidence>